<dbReference type="PANTHER" id="PTHR30146">
    <property type="entry name" value="LACI-RELATED TRANSCRIPTIONAL REPRESSOR"/>
    <property type="match status" value="1"/>
</dbReference>
<sequence length="347" mass="37009">MPDVTLKDVAERAGVHFGTVSRALDPQRSHKVSPETRERVEAAARELGYQANVMARGLRKGRTGLIGVVVADLGNPFLPPILRGLDDVLSPRGFMTAVSETHEDPDALRRVCEHLVSRRADGIVVSAAHTRDGAFISELEQSIPVILAVRRVSGGGHHTVTHDDVLGARLVTEHLVAAGHRRIAQLRGPAGVSSFIGRGRGFSEVVAEQGCTDLTLDDHAAEPTTAEGKRLAAALLARGDRPTGIFAHNDLIAVGALEAMSEAGLRCPEDISIVGYNDAPLTAHLSPPLTTVRLPSRDLGRRAATMLLNHLDGRPEPAATIALEPQLVVRHSVSAPATARPRRARAR</sequence>
<evidence type="ECO:0000256" key="1">
    <source>
        <dbReference type="ARBA" id="ARBA00023015"/>
    </source>
</evidence>
<dbReference type="EMBL" id="CP012150">
    <property type="protein sequence ID" value="AKS34319.1"/>
    <property type="molecule type" value="Genomic_DNA"/>
</dbReference>
<organism evidence="5 6">
    <name type="scientific">Mycolicibacterium goodii</name>
    <name type="common">Mycobacterium goodii</name>
    <dbReference type="NCBI Taxonomy" id="134601"/>
    <lineage>
        <taxon>Bacteria</taxon>
        <taxon>Bacillati</taxon>
        <taxon>Actinomycetota</taxon>
        <taxon>Actinomycetes</taxon>
        <taxon>Mycobacteriales</taxon>
        <taxon>Mycobacteriaceae</taxon>
        <taxon>Mycolicibacterium</taxon>
    </lineage>
</organism>
<dbReference type="SUPFAM" id="SSF53822">
    <property type="entry name" value="Periplasmic binding protein-like I"/>
    <property type="match status" value="1"/>
</dbReference>
<evidence type="ECO:0000259" key="4">
    <source>
        <dbReference type="PROSITE" id="PS50932"/>
    </source>
</evidence>
<feature type="domain" description="HTH lacI-type" evidence="4">
    <location>
        <begin position="4"/>
        <end position="60"/>
    </location>
</feature>
<dbReference type="CDD" id="cd06285">
    <property type="entry name" value="PBP1_LacI-like"/>
    <property type="match status" value="1"/>
</dbReference>
<dbReference type="SMART" id="SM00354">
    <property type="entry name" value="HTH_LACI"/>
    <property type="match status" value="1"/>
</dbReference>
<evidence type="ECO:0000313" key="5">
    <source>
        <dbReference type="EMBL" id="AKS34319.1"/>
    </source>
</evidence>
<evidence type="ECO:0000256" key="2">
    <source>
        <dbReference type="ARBA" id="ARBA00023125"/>
    </source>
</evidence>
<evidence type="ECO:0000313" key="6">
    <source>
        <dbReference type="Proteomes" id="UP000062255"/>
    </source>
</evidence>
<proteinExistence type="predicted"/>
<accession>A0A0K0XA65</accession>
<dbReference type="SUPFAM" id="SSF47413">
    <property type="entry name" value="lambda repressor-like DNA-binding domains"/>
    <property type="match status" value="1"/>
</dbReference>
<keyword evidence="2" id="KW-0238">DNA-binding</keyword>
<reference evidence="5 6" key="1">
    <citation type="submission" date="2015-07" db="EMBL/GenBank/DDBJ databases">
        <title>Complete genome sequence of Mycobacterium goodii X7B, a facultative thermophilic biodesulfurizing bacterium.</title>
        <authorList>
            <person name="Yu B."/>
            <person name="Li F."/>
            <person name="Xu P."/>
        </authorList>
    </citation>
    <scope>NUCLEOTIDE SEQUENCE [LARGE SCALE GENOMIC DNA]</scope>
    <source>
        <strain evidence="5 6">X7B</strain>
    </source>
</reference>
<gene>
    <name evidence="5" type="ORF">AFA91_23220</name>
</gene>
<dbReference type="Pfam" id="PF00356">
    <property type="entry name" value="LacI"/>
    <property type="match status" value="1"/>
</dbReference>
<dbReference type="InterPro" id="IPR000843">
    <property type="entry name" value="HTH_LacI"/>
</dbReference>
<dbReference type="Gene3D" id="1.10.260.40">
    <property type="entry name" value="lambda repressor-like DNA-binding domains"/>
    <property type="match status" value="1"/>
</dbReference>
<dbReference type="OrthoDB" id="9816215at2"/>
<keyword evidence="1" id="KW-0805">Transcription regulation</keyword>
<evidence type="ECO:0000256" key="3">
    <source>
        <dbReference type="ARBA" id="ARBA00023163"/>
    </source>
</evidence>
<dbReference type="InterPro" id="IPR010982">
    <property type="entry name" value="Lambda_DNA-bd_dom_sf"/>
</dbReference>
<dbReference type="CDD" id="cd01392">
    <property type="entry name" value="HTH_LacI"/>
    <property type="match status" value="1"/>
</dbReference>
<dbReference type="GO" id="GO:0000976">
    <property type="term" value="F:transcription cis-regulatory region binding"/>
    <property type="evidence" value="ECO:0007669"/>
    <property type="project" value="TreeGrafter"/>
</dbReference>
<dbReference type="InterPro" id="IPR046335">
    <property type="entry name" value="LacI/GalR-like_sensor"/>
</dbReference>
<dbReference type="KEGG" id="mgo:AFA91_23220"/>
<dbReference type="Pfam" id="PF13377">
    <property type="entry name" value="Peripla_BP_3"/>
    <property type="match status" value="1"/>
</dbReference>
<dbReference type="InterPro" id="IPR028082">
    <property type="entry name" value="Peripla_BP_I"/>
</dbReference>
<dbReference type="Gene3D" id="3.40.50.2300">
    <property type="match status" value="2"/>
</dbReference>
<dbReference type="STRING" id="134601.AFA91_23220"/>
<name>A0A0K0XA65_MYCGD</name>
<dbReference type="AlphaFoldDB" id="A0A0K0XA65"/>
<dbReference type="RefSeq" id="WP_049746776.1">
    <property type="nucleotide sequence ID" value="NZ_CP012150.1"/>
</dbReference>
<dbReference type="Proteomes" id="UP000062255">
    <property type="component" value="Chromosome"/>
</dbReference>
<dbReference type="PANTHER" id="PTHR30146:SF138">
    <property type="entry name" value="TRANSCRIPTIONAL REGULATORY PROTEIN"/>
    <property type="match status" value="1"/>
</dbReference>
<protein>
    <recommendedName>
        <fullName evidence="4">HTH lacI-type domain-containing protein</fullName>
    </recommendedName>
</protein>
<dbReference type="PROSITE" id="PS50932">
    <property type="entry name" value="HTH_LACI_2"/>
    <property type="match status" value="1"/>
</dbReference>
<dbReference type="PATRIC" id="fig|134601.6.peg.4792"/>
<keyword evidence="3" id="KW-0804">Transcription</keyword>
<dbReference type="GO" id="GO:0003700">
    <property type="term" value="F:DNA-binding transcription factor activity"/>
    <property type="evidence" value="ECO:0007669"/>
    <property type="project" value="TreeGrafter"/>
</dbReference>